<evidence type="ECO:0000313" key="4">
    <source>
        <dbReference type="Proteomes" id="UP000241954"/>
    </source>
</evidence>
<protein>
    <submittedName>
        <fullName evidence="3">DNA-binding protein</fullName>
    </submittedName>
</protein>
<comment type="similarity">
    <text evidence="1">Belongs to the short-chain fatty acyl-CoA assimilation regulator (ScfR) family.</text>
</comment>
<dbReference type="InterPro" id="IPR052345">
    <property type="entry name" value="Rad_response_metalloprotease"/>
</dbReference>
<comment type="caution">
    <text evidence="3">The sequence shown here is derived from an EMBL/GenBank/DDBJ whole genome shotgun (WGS) entry which is preliminary data.</text>
</comment>
<dbReference type="SMART" id="SM00530">
    <property type="entry name" value="HTH_XRE"/>
    <property type="match status" value="1"/>
</dbReference>
<evidence type="ECO:0000313" key="3">
    <source>
        <dbReference type="EMBL" id="PSV98309.1"/>
    </source>
</evidence>
<dbReference type="Pfam" id="PF06114">
    <property type="entry name" value="Peptidase_M78"/>
    <property type="match status" value="1"/>
</dbReference>
<dbReference type="CDD" id="cd00093">
    <property type="entry name" value="HTH_XRE"/>
    <property type="match status" value="1"/>
</dbReference>
<proteinExistence type="inferred from homology"/>
<evidence type="ECO:0000256" key="1">
    <source>
        <dbReference type="ARBA" id="ARBA00007227"/>
    </source>
</evidence>
<name>A0A2T3MNJ4_9GAMM</name>
<dbReference type="PANTHER" id="PTHR43236:SF1">
    <property type="entry name" value="BLL7220 PROTEIN"/>
    <property type="match status" value="1"/>
</dbReference>
<dbReference type="RefSeq" id="WP_107237005.1">
    <property type="nucleotide sequence ID" value="NZ_PYLW01000004.1"/>
</dbReference>
<dbReference type="InterPro" id="IPR010359">
    <property type="entry name" value="IrrE_HExxH"/>
</dbReference>
<dbReference type="SUPFAM" id="SSF47413">
    <property type="entry name" value="lambda repressor-like DNA-binding domains"/>
    <property type="match status" value="1"/>
</dbReference>
<dbReference type="Proteomes" id="UP000241954">
    <property type="component" value="Unassembled WGS sequence"/>
</dbReference>
<dbReference type="Pfam" id="PF01381">
    <property type="entry name" value="HTH_3"/>
    <property type="match status" value="1"/>
</dbReference>
<organism evidence="3 4">
    <name type="scientific">Photobacterium iliopiscarium</name>
    <dbReference type="NCBI Taxonomy" id="56192"/>
    <lineage>
        <taxon>Bacteria</taxon>
        <taxon>Pseudomonadati</taxon>
        <taxon>Pseudomonadota</taxon>
        <taxon>Gammaproteobacteria</taxon>
        <taxon>Vibrionales</taxon>
        <taxon>Vibrionaceae</taxon>
        <taxon>Photobacterium</taxon>
    </lineage>
</organism>
<dbReference type="Gene3D" id="1.10.260.40">
    <property type="entry name" value="lambda repressor-like DNA-binding domains"/>
    <property type="match status" value="1"/>
</dbReference>
<dbReference type="PROSITE" id="PS50943">
    <property type="entry name" value="HTH_CROC1"/>
    <property type="match status" value="1"/>
</dbReference>
<gene>
    <name evidence="3" type="ORF">C9I88_06495</name>
</gene>
<keyword evidence="3" id="KW-0238">DNA-binding</keyword>
<dbReference type="AlphaFoldDB" id="A0A2T3MNJ4"/>
<dbReference type="GO" id="GO:0003677">
    <property type="term" value="F:DNA binding"/>
    <property type="evidence" value="ECO:0007669"/>
    <property type="project" value="UniProtKB-KW"/>
</dbReference>
<sequence length="367" mass="40952">MLGKFNPSRLKLARTRRKLTIKGLAEKVGLTPRMVSEYEKDYCKNCPPEGTIDAFSKALNYPAEFFLDPEPIEAVAKETVSFRSLKSMKAADEHAAISAGELGVIINAYFEETFSLPESNVPDYRGIEPEVAAEALRDEWNLGCHSISSMVHLLEKNGVRVFSLSENTQDVDAFSFWKDGVPYVFLNTQKSGERSRFDAAHELGHLILHKHGVPQGKNIEAEADKFASFFLMPRVTLLPLSGKAITIDSILKLKHKWKVSAMALIVHLKTVEILSDWQYKTLIVTASKLGLRTKEINGIEREKSLIIDKLLKALENDGIYLKSLSTLLKLPIDELLALIFKVGTISSNDKPSSIQNTASKPVLRLVK</sequence>
<dbReference type="EMBL" id="PYLW01000004">
    <property type="protein sequence ID" value="PSV98309.1"/>
    <property type="molecule type" value="Genomic_DNA"/>
</dbReference>
<dbReference type="PANTHER" id="PTHR43236">
    <property type="entry name" value="ANTITOXIN HIGA1"/>
    <property type="match status" value="1"/>
</dbReference>
<accession>A0A2T3MNJ4</accession>
<evidence type="ECO:0000259" key="2">
    <source>
        <dbReference type="PROSITE" id="PS50943"/>
    </source>
</evidence>
<dbReference type="Gene3D" id="1.10.10.2910">
    <property type="match status" value="1"/>
</dbReference>
<feature type="domain" description="HTH cro/C1-type" evidence="2">
    <location>
        <begin position="10"/>
        <end position="66"/>
    </location>
</feature>
<dbReference type="InterPro" id="IPR001387">
    <property type="entry name" value="Cro/C1-type_HTH"/>
</dbReference>
<dbReference type="InterPro" id="IPR010982">
    <property type="entry name" value="Lambda_DNA-bd_dom_sf"/>
</dbReference>
<reference evidence="3 4" key="1">
    <citation type="submission" date="2018-01" db="EMBL/GenBank/DDBJ databases">
        <title>Whole genome sequencing of Histamine producing bacteria.</title>
        <authorList>
            <person name="Butler K."/>
        </authorList>
    </citation>
    <scope>NUCLEOTIDE SEQUENCE [LARGE SCALE GENOMIC DNA]</scope>
    <source>
        <strain evidence="3 4">NCIMB 13481</strain>
    </source>
</reference>